<keyword evidence="1" id="KW-0812">Transmembrane</keyword>
<proteinExistence type="predicted"/>
<protein>
    <submittedName>
        <fullName evidence="2">Uncharacterized protein</fullName>
    </submittedName>
</protein>
<sequence length="153" mass="17751">LIDFFFLLSSAFSLSLLVLQTTRHVIFAIGRLYNIHFLQLLHTSAVGILLICLVRIGFCKNDQSKILHCRTILQLCFILNYLVCLFGWLQIKKNVAVVHLQRDVFVDLDCVRVVSAVFFLVCLFGCLFVCFCEEKKLLEKQIVFAKRRRGRIH</sequence>
<comment type="caution">
    <text evidence="2">The sequence shown here is derived from an EMBL/GenBank/DDBJ whole genome shotgun (WGS) entry which is preliminary data.</text>
</comment>
<keyword evidence="1" id="KW-0472">Membrane</keyword>
<evidence type="ECO:0000313" key="2">
    <source>
        <dbReference type="EMBL" id="KRY78733.1"/>
    </source>
</evidence>
<name>A0A0V1EY54_TRIPS</name>
<evidence type="ECO:0000313" key="3">
    <source>
        <dbReference type="Proteomes" id="UP000054632"/>
    </source>
</evidence>
<gene>
    <name evidence="2" type="ORF">T4A_4952</name>
</gene>
<dbReference type="AlphaFoldDB" id="A0A0V1EY54"/>
<dbReference type="EMBL" id="JYDR01000003">
    <property type="protein sequence ID" value="KRY78733.1"/>
    <property type="molecule type" value="Genomic_DNA"/>
</dbReference>
<feature type="non-terminal residue" evidence="2">
    <location>
        <position position="1"/>
    </location>
</feature>
<feature type="transmembrane region" description="Helical" evidence="1">
    <location>
        <begin position="71"/>
        <end position="91"/>
    </location>
</feature>
<keyword evidence="1" id="KW-1133">Transmembrane helix</keyword>
<feature type="transmembrane region" description="Helical" evidence="1">
    <location>
        <begin position="111"/>
        <end position="132"/>
    </location>
</feature>
<accession>A0A0V1EY54</accession>
<organism evidence="2 3">
    <name type="scientific">Trichinella pseudospiralis</name>
    <name type="common">Parasitic roundworm</name>
    <dbReference type="NCBI Taxonomy" id="6337"/>
    <lineage>
        <taxon>Eukaryota</taxon>
        <taxon>Metazoa</taxon>
        <taxon>Ecdysozoa</taxon>
        <taxon>Nematoda</taxon>
        <taxon>Enoplea</taxon>
        <taxon>Dorylaimia</taxon>
        <taxon>Trichinellida</taxon>
        <taxon>Trichinellidae</taxon>
        <taxon>Trichinella</taxon>
    </lineage>
</organism>
<reference evidence="2 3" key="1">
    <citation type="submission" date="2015-01" db="EMBL/GenBank/DDBJ databases">
        <title>Evolution of Trichinella species and genotypes.</title>
        <authorList>
            <person name="Korhonen P.K."/>
            <person name="Edoardo P."/>
            <person name="Giuseppe L.R."/>
            <person name="Gasser R.B."/>
        </authorList>
    </citation>
    <scope>NUCLEOTIDE SEQUENCE [LARGE SCALE GENOMIC DNA]</scope>
    <source>
        <strain evidence="2">ISS13</strain>
    </source>
</reference>
<dbReference type="Proteomes" id="UP000054632">
    <property type="component" value="Unassembled WGS sequence"/>
</dbReference>
<evidence type="ECO:0000256" key="1">
    <source>
        <dbReference type="SAM" id="Phobius"/>
    </source>
</evidence>
<feature type="transmembrane region" description="Helical" evidence="1">
    <location>
        <begin position="38"/>
        <end position="59"/>
    </location>
</feature>